<feature type="domain" description="Acyltransferase 3" evidence="2">
    <location>
        <begin position="13"/>
        <end position="352"/>
    </location>
</feature>
<dbReference type="Pfam" id="PF19040">
    <property type="entry name" value="SGNH"/>
    <property type="match status" value="1"/>
</dbReference>
<feature type="domain" description="SGNH" evidence="3">
    <location>
        <begin position="419"/>
        <end position="673"/>
    </location>
</feature>
<feature type="transmembrane region" description="Helical" evidence="1">
    <location>
        <begin position="179"/>
        <end position="198"/>
    </location>
</feature>
<proteinExistence type="predicted"/>
<dbReference type="InterPro" id="IPR043968">
    <property type="entry name" value="SGNH"/>
</dbReference>
<name>E6S8I8_INTC7</name>
<accession>E6S8I8</accession>
<dbReference type="STRING" id="710696.Intca_2645"/>
<protein>
    <submittedName>
        <fullName evidence="4">Acyltransferase 3</fullName>
    </submittedName>
</protein>
<keyword evidence="1" id="KW-0812">Transmembrane</keyword>
<keyword evidence="1" id="KW-1133">Transmembrane helix</keyword>
<keyword evidence="5" id="KW-1185">Reference proteome</keyword>
<evidence type="ECO:0000259" key="3">
    <source>
        <dbReference type="Pfam" id="PF19040"/>
    </source>
</evidence>
<keyword evidence="4" id="KW-0012">Acyltransferase</keyword>
<sequence>MAGLRQPSARRPDIQGMRALAVLMVVLFHAGAPLPGGFVGVDVFFVISGYVITSMLSRELAASGRIRLGRFYLRRFKRLTPALAVVVAFTLLASTLLLSPMGGQQSAAKTALGAMLLAANVVIARESGDYFGAPAEANPLLHTWSLSVEEQFYFVFPLLLAGTWAFARRRNGVPGPIAAIGLVAGLSFALAVAGSAGLRHSNPYVDAVLSALTGFYSPLTRVWEFAVGALLALGLLRYKRLSSGSAGMSGVAGIGLLAASVWLIGAATPFPGVWTLLPVIGTGLLLVAGTRGANGVSRLLARGPLVKIGDWSYSLYLWHWPFIVLAKVAWPTIPAAVPLAAIASFVPAYVSYRWVEQPIRQMEIRSGRRLVRVVGLAFLPPLALAGLLHVSATNGFWLDPVRSYQAQVTPLHAAAVAGCHASGPLDGQAVRDCVWNPSAPGAPVYLLGDSQAEHWSEGVIGAGEALDHPVIIKTGGNCPLVRVALDRLDAVADVNAACREYVQATVDFLRTATPGLVILSSADSYWTNERVSVALDTGSLSTETGAKLETLTVALRETVETVKEAGHQVVLVQARPSFASGAGADPAECSLVAFWSETGCRSQMAVEEALANQGQVRRVVDRVATDTGSTVLDPWQVLCGDGVCDTQHGALVRYRDGSHVSVRQSEAMAPVFAAAILKQGI</sequence>
<dbReference type="AlphaFoldDB" id="E6S8I8"/>
<dbReference type="GO" id="GO:0016747">
    <property type="term" value="F:acyltransferase activity, transferring groups other than amino-acyl groups"/>
    <property type="evidence" value="ECO:0007669"/>
    <property type="project" value="InterPro"/>
</dbReference>
<dbReference type="InterPro" id="IPR050879">
    <property type="entry name" value="Acyltransferase_3"/>
</dbReference>
<gene>
    <name evidence="4" type="ordered locus">Intca_2645</name>
</gene>
<feature type="transmembrane region" description="Helical" evidence="1">
    <location>
        <begin position="16"/>
        <end position="32"/>
    </location>
</feature>
<feature type="transmembrane region" description="Helical" evidence="1">
    <location>
        <begin position="79"/>
        <end position="98"/>
    </location>
</feature>
<dbReference type="Pfam" id="PF01757">
    <property type="entry name" value="Acyl_transf_3"/>
    <property type="match status" value="1"/>
</dbReference>
<dbReference type="InterPro" id="IPR002656">
    <property type="entry name" value="Acyl_transf_3_dom"/>
</dbReference>
<dbReference type="PANTHER" id="PTHR23028">
    <property type="entry name" value="ACETYLTRANSFERASE"/>
    <property type="match status" value="1"/>
</dbReference>
<feature type="transmembrane region" description="Helical" evidence="1">
    <location>
        <begin position="248"/>
        <end position="267"/>
    </location>
</feature>
<feature type="transmembrane region" description="Helical" evidence="1">
    <location>
        <begin position="273"/>
        <end position="290"/>
    </location>
</feature>
<organism evidence="4 5">
    <name type="scientific">Intrasporangium calvum (strain ATCC 23552 / DSM 43043 / JCM 3097 / NBRC 12989 / NCIMB 10167 / NRRL B-3866 / 7 KIP)</name>
    <dbReference type="NCBI Taxonomy" id="710696"/>
    <lineage>
        <taxon>Bacteria</taxon>
        <taxon>Bacillati</taxon>
        <taxon>Actinomycetota</taxon>
        <taxon>Actinomycetes</taxon>
        <taxon>Micrococcales</taxon>
        <taxon>Intrasporangiaceae</taxon>
        <taxon>Intrasporangium</taxon>
    </lineage>
</organism>
<feature type="transmembrane region" description="Helical" evidence="1">
    <location>
        <begin position="336"/>
        <end position="355"/>
    </location>
</feature>
<dbReference type="PANTHER" id="PTHR23028:SF53">
    <property type="entry name" value="ACYL_TRANSF_3 DOMAIN-CONTAINING PROTEIN"/>
    <property type="match status" value="1"/>
</dbReference>
<evidence type="ECO:0000256" key="1">
    <source>
        <dbReference type="SAM" id="Phobius"/>
    </source>
</evidence>
<dbReference type="EMBL" id="CP002343">
    <property type="protein sequence ID" value="ADU49150.1"/>
    <property type="molecule type" value="Genomic_DNA"/>
</dbReference>
<feature type="transmembrane region" description="Helical" evidence="1">
    <location>
        <begin position="376"/>
        <end position="398"/>
    </location>
</feature>
<dbReference type="Proteomes" id="UP000008914">
    <property type="component" value="Chromosome"/>
</dbReference>
<dbReference type="GO" id="GO:0016020">
    <property type="term" value="C:membrane"/>
    <property type="evidence" value="ECO:0007669"/>
    <property type="project" value="TreeGrafter"/>
</dbReference>
<evidence type="ECO:0000313" key="5">
    <source>
        <dbReference type="Proteomes" id="UP000008914"/>
    </source>
</evidence>
<evidence type="ECO:0000313" key="4">
    <source>
        <dbReference type="EMBL" id="ADU49150.1"/>
    </source>
</evidence>
<dbReference type="HOGENOM" id="CLU_005679_10_1_11"/>
<keyword evidence="1" id="KW-0472">Membrane</keyword>
<keyword evidence="4" id="KW-0808">Transferase</keyword>
<reference evidence="4 5" key="1">
    <citation type="journal article" date="2010" name="Stand. Genomic Sci.">
        <title>Complete genome sequence of Intrasporangium calvum type strain (7 KIP).</title>
        <authorList>
            <person name="Del Rio T.G."/>
            <person name="Chertkov O."/>
            <person name="Yasawong M."/>
            <person name="Lucas S."/>
            <person name="Deshpande S."/>
            <person name="Cheng J.F."/>
            <person name="Detter C."/>
            <person name="Tapia R."/>
            <person name="Han C."/>
            <person name="Goodwin L."/>
            <person name="Pitluck S."/>
            <person name="Liolios K."/>
            <person name="Ivanova N."/>
            <person name="Mavromatis K."/>
            <person name="Pati A."/>
            <person name="Chen A."/>
            <person name="Palaniappan K."/>
            <person name="Land M."/>
            <person name="Hauser L."/>
            <person name="Chang Y.J."/>
            <person name="Jeffries C.D."/>
            <person name="Rohde M."/>
            <person name="Pukall R."/>
            <person name="Sikorski J."/>
            <person name="Goker M."/>
            <person name="Woyke T."/>
            <person name="Bristow J."/>
            <person name="Eisen J.A."/>
            <person name="Markowitz V."/>
            <person name="Hugenholtz P."/>
            <person name="Kyrpides N.C."/>
            <person name="Klenk H.P."/>
            <person name="Lapidus A."/>
        </authorList>
    </citation>
    <scope>NUCLEOTIDE SEQUENCE [LARGE SCALE GENOMIC DNA]</scope>
    <source>
        <strain evidence="5">ATCC 23552 / DSM 43043 / JCM 3097 / NBRC 12989 / 7 KIP</strain>
    </source>
</reference>
<dbReference type="KEGG" id="ica:Intca_2645"/>
<feature type="transmembrane region" description="Helical" evidence="1">
    <location>
        <begin position="218"/>
        <end position="236"/>
    </location>
</feature>
<dbReference type="GO" id="GO:0009103">
    <property type="term" value="P:lipopolysaccharide biosynthetic process"/>
    <property type="evidence" value="ECO:0007669"/>
    <property type="project" value="TreeGrafter"/>
</dbReference>
<dbReference type="eggNOG" id="COG1835">
    <property type="taxonomic scope" value="Bacteria"/>
</dbReference>
<feature type="transmembrane region" description="Helical" evidence="1">
    <location>
        <begin position="151"/>
        <end position="167"/>
    </location>
</feature>
<feature type="transmembrane region" description="Helical" evidence="1">
    <location>
        <begin position="38"/>
        <end position="58"/>
    </location>
</feature>
<evidence type="ECO:0000259" key="2">
    <source>
        <dbReference type="Pfam" id="PF01757"/>
    </source>
</evidence>